<dbReference type="Proteomes" id="UP001305414">
    <property type="component" value="Unassembled WGS sequence"/>
</dbReference>
<accession>A0AAN7UXJ1</accession>
<sequence>MDIDASEAIMGEAFQITLHSSEDFPRILPRKSCGGLRSAIGIIGEKSTLFSYVEHNTMLLAVTLQVS</sequence>
<proteinExistence type="predicted"/>
<evidence type="ECO:0000313" key="1">
    <source>
        <dbReference type="EMBL" id="KAK5635011.1"/>
    </source>
</evidence>
<dbReference type="AlphaFoldDB" id="A0AAN7UXJ1"/>
<name>A0AAN7UXJ1_9PEZI</name>
<evidence type="ECO:0000313" key="2">
    <source>
        <dbReference type="Proteomes" id="UP001305414"/>
    </source>
</evidence>
<comment type="caution">
    <text evidence="1">The sequence shown here is derived from an EMBL/GenBank/DDBJ whole genome shotgun (WGS) entry which is preliminary data.</text>
</comment>
<organism evidence="1 2">
    <name type="scientific">Xylaria bambusicola</name>
    <dbReference type="NCBI Taxonomy" id="326684"/>
    <lineage>
        <taxon>Eukaryota</taxon>
        <taxon>Fungi</taxon>
        <taxon>Dikarya</taxon>
        <taxon>Ascomycota</taxon>
        <taxon>Pezizomycotina</taxon>
        <taxon>Sordariomycetes</taxon>
        <taxon>Xylariomycetidae</taxon>
        <taxon>Xylariales</taxon>
        <taxon>Xylariaceae</taxon>
        <taxon>Xylaria</taxon>
    </lineage>
</organism>
<keyword evidence="2" id="KW-1185">Reference proteome</keyword>
<reference evidence="1 2" key="1">
    <citation type="submission" date="2023-10" db="EMBL/GenBank/DDBJ databases">
        <title>Draft genome sequence of Xylaria bambusicola isolate GMP-LS, the root and basal stem rot pathogen of sugarcane in Indonesia.</title>
        <authorList>
            <person name="Selvaraj P."/>
            <person name="Muralishankar V."/>
            <person name="Muruganantham S."/>
            <person name="Sp S."/>
            <person name="Haryani S."/>
            <person name="Lau K.J.X."/>
            <person name="Naqvi N.I."/>
        </authorList>
    </citation>
    <scope>NUCLEOTIDE SEQUENCE [LARGE SCALE GENOMIC DNA]</scope>
    <source>
        <strain evidence="1">GMP-LS</strain>
    </source>
</reference>
<gene>
    <name evidence="1" type="ORF">RRF57_010723</name>
</gene>
<protein>
    <submittedName>
        <fullName evidence="1">Uncharacterized protein</fullName>
    </submittedName>
</protein>
<dbReference type="EMBL" id="JAWHQM010000047">
    <property type="protein sequence ID" value="KAK5635011.1"/>
    <property type="molecule type" value="Genomic_DNA"/>
</dbReference>